<reference evidence="8" key="1">
    <citation type="submission" date="2025-08" db="UniProtKB">
        <authorList>
            <consortium name="Ensembl"/>
        </authorList>
    </citation>
    <scope>IDENTIFICATION</scope>
</reference>
<accession>A0A8D2LGU6</accession>
<evidence type="ECO:0000313" key="9">
    <source>
        <dbReference type="Proteomes" id="UP000694545"/>
    </source>
</evidence>
<dbReference type="PROSITE" id="PS50023">
    <property type="entry name" value="LIM_DOMAIN_2"/>
    <property type="match status" value="1"/>
</dbReference>
<dbReference type="SUPFAM" id="SSF57716">
    <property type="entry name" value="Glucocorticoid receptor-like (DNA-binding domain)"/>
    <property type="match status" value="2"/>
</dbReference>
<protein>
    <submittedName>
        <fullName evidence="8">Four and a half LIM domains 1</fullName>
    </submittedName>
</protein>
<evidence type="ECO:0000259" key="7">
    <source>
        <dbReference type="PROSITE" id="PS50023"/>
    </source>
</evidence>
<keyword evidence="9" id="KW-1185">Reference proteome</keyword>
<dbReference type="GO" id="GO:0008270">
    <property type="term" value="F:zinc ion binding"/>
    <property type="evidence" value="ECO:0007669"/>
    <property type="project" value="UniProtKB-KW"/>
</dbReference>
<dbReference type="CDD" id="cd09429">
    <property type="entry name" value="LIM3_FHL1"/>
    <property type="match status" value="1"/>
</dbReference>
<dbReference type="InterPro" id="IPR042997">
    <property type="entry name" value="Fhl1"/>
</dbReference>
<dbReference type="Pfam" id="PF00412">
    <property type="entry name" value="LIM"/>
    <property type="match status" value="2"/>
</dbReference>
<evidence type="ECO:0000256" key="5">
    <source>
        <dbReference type="ARBA" id="ARBA00023038"/>
    </source>
</evidence>
<keyword evidence="1 6" id="KW-0479">Metal-binding</keyword>
<dbReference type="PANTHER" id="PTHR47029:SF2">
    <property type="entry name" value="FOUR AND A HALF LIM DOMAINS PROTEIN 1"/>
    <property type="match status" value="1"/>
</dbReference>
<keyword evidence="2" id="KW-0677">Repeat</keyword>
<dbReference type="Ensembl" id="ENSVKKT00000022105.1">
    <property type="protein sequence ID" value="ENSVKKP00000021565.1"/>
    <property type="gene ID" value="ENSVKKG00000014411.1"/>
</dbReference>
<reference evidence="8" key="2">
    <citation type="submission" date="2025-09" db="UniProtKB">
        <authorList>
            <consortium name="Ensembl"/>
        </authorList>
    </citation>
    <scope>IDENTIFICATION</scope>
</reference>
<evidence type="ECO:0000256" key="1">
    <source>
        <dbReference type="ARBA" id="ARBA00022723"/>
    </source>
</evidence>
<gene>
    <name evidence="8" type="primary">FHL1</name>
</gene>
<evidence type="ECO:0000256" key="6">
    <source>
        <dbReference type="PROSITE-ProRule" id="PRU00125"/>
    </source>
</evidence>
<dbReference type="CDD" id="cd09424">
    <property type="entry name" value="LIM2_FHL1"/>
    <property type="match status" value="1"/>
</dbReference>
<feature type="domain" description="LIM zinc-binding" evidence="7">
    <location>
        <begin position="140"/>
        <end position="199"/>
    </location>
</feature>
<proteinExistence type="predicted"/>
<dbReference type="FunFam" id="2.10.110.10:FF:000013">
    <property type="entry name" value="Four and a half LIM domains 1"/>
    <property type="match status" value="1"/>
</dbReference>
<evidence type="ECO:0000256" key="3">
    <source>
        <dbReference type="ARBA" id="ARBA00022771"/>
    </source>
</evidence>
<keyword evidence="4 6" id="KW-0862">Zinc</keyword>
<dbReference type="AlphaFoldDB" id="A0A8D2LGU6"/>
<organism evidence="8 9">
    <name type="scientific">Varanus komodoensis</name>
    <name type="common">Komodo dragon</name>
    <dbReference type="NCBI Taxonomy" id="61221"/>
    <lineage>
        <taxon>Eukaryota</taxon>
        <taxon>Metazoa</taxon>
        <taxon>Chordata</taxon>
        <taxon>Craniata</taxon>
        <taxon>Vertebrata</taxon>
        <taxon>Euteleostomi</taxon>
        <taxon>Lepidosauria</taxon>
        <taxon>Squamata</taxon>
        <taxon>Bifurcata</taxon>
        <taxon>Unidentata</taxon>
        <taxon>Episquamata</taxon>
        <taxon>Toxicofera</taxon>
        <taxon>Anguimorpha</taxon>
        <taxon>Paleoanguimorpha</taxon>
        <taxon>Varanoidea</taxon>
        <taxon>Varanidae</taxon>
        <taxon>Varanus</taxon>
    </lineage>
</organism>
<dbReference type="PANTHER" id="PTHR47029">
    <property type="entry name" value="FOUR AND A HALF LIM DOMAINS PROTEIN 1"/>
    <property type="match status" value="1"/>
</dbReference>
<sequence length="308" mass="34328">IFICSPHQDLPTCVKPACQGERLWQVRHLQCSQRANLHGPLYQDAEVAQSEVTIPHVPVLPDASCHLGVFQNKWLPGLSVGPIPSSCVFAGDQNVEYKKTIWHKECFTCSQCKQVIGTASFFPKGDEIYCVTCHEHKFAKTCVKCKNAITSGGVSYQDQPYHSECFVCATCTKKLGGQRFTAVEDQFYCVDCYKSFVAKKCNGCKNPITGGPARLHKAALGGSKRLSHLALPHSVWHPGIWMCSQTAWKYPLLEGTGPVQRRLSHAYELFEICGTSSLTRTSPIYFKQELNRIDFFVLAMAVFQVGWG</sequence>
<dbReference type="InterPro" id="IPR001781">
    <property type="entry name" value="Znf_LIM"/>
</dbReference>
<keyword evidence="5 6" id="KW-0440">LIM domain</keyword>
<evidence type="ECO:0000313" key="8">
    <source>
        <dbReference type="Ensembl" id="ENSVKKP00000021565.1"/>
    </source>
</evidence>
<name>A0A8D2LGU6_VARKO</name>
<evidence type="ECO:0000256" key="2">
    <source>
        <dbReference type="ARBA" id="ARBA00022737"/>
    </source>
</evidence>
<dbReference type="GO" id="GO:0007517">
    <property type="term" value="P:muscle organ development"/>
    <property type="evidence" value="ECO:0007669"/>
    <property type="project" value="InterPro"/>
</dbReference>
<dbReference type="PROSITE" id="PS00478">
    <property type="entry name" value="LIM_DOMAIN_1"/>
    <property type="match status" value="1"/>
</dbReference>
<dbReference type="Gene3D" id="2.10.110.10">
    <property type="entry name" value="Cysteine Rich Protein"/>
    <property type="match status" value="2"/>
</dbReference>
<dbReference type="GO" id="GO:0044325">
    <property type="term" value="F:transmembrane transporter binding"/>
    <property type="evidence" value="ECO:0007669"/>
    <property type="project" value="TreeGrafter"/>
</dbReference>
<evidence type="ECO:0000256" key="4">
    <source>
        <dbReference type="ARBA" id="ARBA00022833"/>
    </source>
</evidence>
<dbReference type="Proteomes" id="UP000694545">
    <property type="component" value="Unplaced"/>
</dbReference>
<dbReference type="SMART" id="SM00132">
    <property type="entry name" value="LIM"/>
    <property type="match status" value="2"/>
</dbReference>
<keyword evidence="3" id="KW-0863">Zinc-finger</keyword>